<organism evidence="2 3">
    <name type="scientific">Eumeta variegata</name>
    <name type="common">Bagworm moth</name>
    <name type="synonym">Eumeta japonica</name>
    <dbReference type="NCBI Taxonomy" id="151549"/>
    <lineage>
        <taxon>Eukaryota</taxon>
        <taxon>Metazoa</taxon>
        <taxon>Ecdysozoa</taxon>
        <taxon>Arthropoda</taxon>
        <taxon>Hexapoda</taxon>
        <taxon>Insecta</taxon>
        <taxon>Pterygota</taxon>
        <taxon>Neoptera</taxon>
        <taxon>Endopterygota</taxon>
        <taxon>Lepidoptera</taxon>
        <taxon>Glossata</taxon>
        <taxon>Ditrysia</taxon>
        <taxon>Tineoidea</taxon>
        <taxon>Psychidae</taxon>
        <taxon>Oiketicinae</taxon>
        <taxon>Eumeta</taxon>
    </lineage>
</organism>
<protein>
    <submittedName>
        <fullName evidence="2">Uncharacterized protein</fullName>
    </submittedName>
</protein>
<evidence type="ECO:0000256" key="1">
    <source>
        <dbReference type="SAM" id="MobiDB-lite"/>
    </source>
</evidence>
<sequence length="100" mass="11589">MDTIKICFWNANGIRQHKSELEHFLTEKHRLRTPGDVELSIENFSKMMNQAVEHGSTSYQQPSFNRIFSAEQVKREEQEESGSSTDLPSIKPDLKNVQHD</sequence>
<gene>
    <name evidence="2" type="ORF">EVAR_65745_1</name>
</gene>
<dbReference type="Proteomes" id="UP000299102">
    <property type="component" value="Unassembled WGS sequence"/>
</dbReference>
<dbReference type="AlphaFoldDB" id="A0A4C1SEP0"/>
<feature type="region of interest" description="Disordered" evidence="1">
    <location>
        <begin position="72"/>
        <end position="100"/>
    </location>
</feature>
<name>A0A4C1SEP0_EUMVA</name>
<evidence type="ECO:0000313" key="2">
    <source>
        <dbReference type="EMBL" id="GBP00643.1"/>
    </source>
</evidence>
<comment type="caution">
    <text evidence="2">The sequence shown here is derived from an EMBL/GenBank/DDBJ whole genome shotgun (WGS) entry which is preliminary data.</text>
</comment>
<dbReference type="OrthoDB" id="8033718at2759"/>
<evidence type="ECO:0000313" key="3">
    <source>
        <dbReference type="Proteomes" id="UP000299102"/>
    </source>
</evidence>
<keyword evidence="3" id="KW-1185">Reference proteome</keyword>
<dbReference type="EMBL" id="BGZK01003381">
    <property type="protein sequence ID" value="GBP00643.1"/>
    <property type="molecule type" value="Genomic_DNA"/>
</dbReference>
<reference evidence="2 3" key="1">
    <citation type="journal article" date="2019" name="Commun. Biol.">
        <title>The bagworm genome reveals a unique fibroin gene that provides high tensile strength.</title>
        <authorList>
            <person name="Kono N."/>
            <person name="Nakamura H."/>
            <person name="Ohtoshi R."/>
            <person name="Tomita M."/>
            <person name="Numata K."/>
            <person name="Arakawa K."/>
        </authorList>
    </citation>
    <scope>NUCLEOTIDE SEQUENCE [LARGE SCALE GENOMIC DNA]</scope>
</reference>
<proteinExistence type="predicted"/>
<accession>A0A4C1SEP0</accession>